<protein>
    <submittedName>
        <fullName evidence="2">Uncharacterized protein</fullName>
    </submittedName>
</protein>
<sequence length="299" mass="33740">MLNLRKRKRDAGDDAEESPNLRRRTDDAQPNPFVRLYHWVRSQVGRYHAHLTPPVAPQRQQQIESLHDIQAPVAQVQGPLPQIQAPLPQIQQPLTQLQRAPSQPQQLPTQVRQTPPIPGQRILPISRQSFDRDFLAGQAITLTPSRGPAQRDWWVDASFRKVTVKDRHGYTRRVHGEGLGLIPDVNNRDLDIAMVTDADTSVEAEEQAPVEVLLNEQPTMNVRIHTDCQPAAHRLLFSNTLAAVNFRTLLESRSGGVEIVYSKGHRGYNRLADKVAKRASKEKLETVLAEEAANGFYRV</sequence>
<feature type="compositionally biased region" description="Polar residues" evidence="1">
    <location>
        <begin position="99"/>
        <end position="113"/>
    </location>
</feature>
<dbReference type="Gene3D" id="3.30.420.10">
    <property type="entry name" value="Ribonuclease H-like superfamily/Ribonuclease H"/>
    <property type="match status" value="1"/>
</dbReference>
<dbReference type="InterPro" id="IPR036397">
    <property type="entry name" value="RNaseH_sf"/>
</dbReference>
<comment type="caution">
    <text evidence="2">The sequence shown here is derived from an EMBL/GenBank/DDBJ whole genome shotgun (WGS) entry which is preliminary data.</text>
</comment>
<name>A0AAD5S952_9FUNG</name>
<proteinExistence type="predicted"/>
<feature type="region of interest" description="Disordered" evidence="1">
    <location>
        <begin position="1"/>
        <end position="29"/>
    </location>
</feature>
<evidence type="ECO:0000313" key="2">
    <source>
        <dbReference type="EMBL" id="KAJ3049734.1"/>
    </source>
</evidence>
<dbReference type="AlphaFoldDB" id="A0AAD5S952"/>
<dbReference type="SUPFAM" id="SSF53098">
    <property type="entry name" value="Ribonuclease H-like"/>
    <property type="match status" value="1"/>
</dbReference>
<dbReference type="Proteomes" id="UP001212841">
    <property type="component" value="Unassembled WGS sequence"/>
</dbReference>
<evidence type="ECO:0000313" key="3">
    <source>
        <dbReference type="Proteomes" id="UP001212841"/>
    </source>
</evidence>
<dbReference type="EMBL" id="JADGJD010000602">
    <property type="protein sequence ID" value="KAJ3049734.1"/>
    <property type="molecule type" value="Genomic_DNA"/>
</dbReference>
<feature type="region of interest" description="Disordered" evidence="1">
    <location>
        <begin position="99"/>
        <end position="119"/>
    </location>
</feature>
<dbReference type="GO" id="GO:0003676">
    <property type="term" value="F:nucleic acid binding"/>
    <property type="evidence" value="ECO:0007669"/>
    <property type="project" value="InterPro"/>
</dbReference>
<gene>
    <name evidence="2" type="ORF">HK097_009306</name>
</gene>
<evidence type="ECO:0000256" key="1">
    <source>
        <dbReference type="SAM" id="MobiDB-lite"/>
    </source>
</evidence>
<reference evidence="2" key="1">
    <citation type="submission" date="2020-05" db="EMBL/GenBank/DDBJ databases">
        <title>Phylogenomic resolution of chytrid fungi.</title>
        <authorList>
            <person name="Stajich J.E."/>
            <person name="Amses K."/>
            <person name="Simmons R."/>
            <person name="Seto K."/>
            <person name="Myers J."/>
            <person name="Bonds A."/>
            <person name="Quandt C.A."/>
            <person name="Barry K."/>
            <person name="Liu P."/>
            <person name="Grigoriev I."/>
            <person name="Longcore J.E."/>
            <person name="James T.Y."/>
        </authorList>
    </citation>
    <scope>NUCLEOTIDE SEQUENCE</scope>
    <source>
        <strain evidence="2">JEL0318</strain>
    </source>
</reference>
<keyword evidence="3" id="KW-1185">Reference proteome</keyword>
<organism evidence="2 3">
    <name type="scientific">Rhizophlyctis rosea</name>
    <dbReference type="NCBI Taxonomy" id="64517"/>
    <lineage>
        <taxon>Eukaryota</taxon>
        <taxon>Fungi</taxon>
        <taxon>Fungi incertae sedis</taxon>
        <taxon>Chytridiomycota</taxon>
        <taxon>Chytridiomycota incertae sedis</taxon>
        <taxon>Chytridiomycetes</taxon>
        <taxon>Rhizophlyctidales</taxon>
        <taxon>Rhizophlyctidaceae</taxon>
        <taxon>Rhizophlyctis</taxon>
    </lineage>
</organism>
<dbReference type="InterPro" id="IPR012337">
    <property type="entry name" value="RNaseH-like_sf"/>
</dbReference>
<accession>A0AAD5S952</accession>